<keyword evidence="7" id="KW-0598">Phosphotransferase system</keyword>
<dbReference type="RefSeq" id="WP_006213669.1">
    <property type="nucleotide sequence ID" value="NZ_ANHZ02000003.1"/>
</dbReference>
<dbReference type="SUPFAM" id="SSF55804">
    <property type="entry name" value="Phoshotransferase/anion transport protein"/>
    <property type="match status" value="1"/>
</dbReference>
<feature type="domain" description="PTS EIIA type-2" evidence="14">
    <location>
        <begin position="6"/>
        <end position="150"/>
    </location>
</feature>
<evidence type="ECO:0000256" key="2">
    <source>
        <dbReference type="ARBA" id="ARBA00022448"/>
    </source>
</evidence>
<keyword evidence="10 13" id="KW-1133">Transmembrane helix</keyword>
<comment type="subcellular location">
    <subcellularLocation>
        <location evidence="1">Cell inner membrane</location>
        <topology evidence="1">Multi-pass membrane protein</topology>
    </subcellularLocation>
</comment>
<sequence>MSENAPLITADLVSLDQDLGSEKTKVITKLAGIVAATGRADSAKGLAGDALAREQQSATGQPGGIGIPHCRSAHVQTTSLAFARLPKPVDFGAKDGPADLIFLIAAADGEGQAHLKLLSKLARAMARKTFLASLREAQSAEEVVAIVEEVLAPKPKPATDQLEAAPAPSGSTATGSSDAQYGGAAAGAAAGAGAAGAAAADDGAQAAPAKRHLVAVTSCPTGIAHTYMAAEALEQKAAEMGHELVVETQGSSGGTPLTQEQIDAADAVVFAVGVGVRDRERFAGKPGVEAGVNVGVSDPEGLITKALAAADDPNGHRIAGGGGSGGESAGAGQGGTSWPRRIQQALMTGVSYMIPFVSAGGLLIAISFLMGDAGIANVSADIVANSSLANLPSAADYSDVAIRGDGLLLYLAAVLSVVGGLAMTFLVPALSGYIAYALAGRPGIAPGFVGGAIAVALNAGFIGGLVTGLIAGLIAMWIASIKVPRWLAGLMPVVIIPLVTTLIVGLLMYLLLGAPLAALMTALQNGLSSMSGSSAVLLGVIIGLMMCFDLGGPVNKAAYLFGTAGLSAGGEANQMIMAAVMASGMVPPLALALSTTVRGKLYSEAERENGRSAWLLGAAFISEGAIPFAAADPLRVIPSMMAGGAVTGGLIAALNVTQNAPHGGIFVIGTIGNPVGFLIALVAGVVVSAVIVTVLKSQRQRALMARAQRDAESADAPTAQTAAA</sequence>
<evidence type="ECO:0000256" key="8">
    <source>
        <dbReference type="ARBA" id="ARBA00022692"/>
    </source>
</evidence>
<keyword evidence="6" id="KW-0808">Transferase</keyword>
<feature type="region of interest" description="Disordered" evidence="12">
    <location>
        <begin position="315"/>
        <end position="336"/>
    </location>
</feature>
<dbReference type="Proteomes" id="UP000009877">
    <property type="component" value="Unassembled WGS sequence"/>
</dbReference>
<keyword evidence="18" id="KW-1185">Reference proteome</keyword>
<dbReference type="InterPro" id="IPR003352">
    <property type="entry name" value="PTS_EIIC"/>
</dbReference>
<dbReference type="GO" id="GO:0009401">
    <property type="term" value="P:phosphoenolpyruvate-dependent sugar phosphotransferase system"/>
    <property type="evidence" value="ECO:0007669"/>
    <property type="project" value="UniProtKB-KW"/>
</dbReference>
<dbReference type="GO" id="GO:0005886">
    <property type="term" value="C:plasma membrane"/>
    <property type="evidence" value="ECO:0007669"/>
    <property type="project" value="UniProtKB-SubCell"/>
</dbReference>
<dbReference type="InterPro" id="IPR016152">
    <property type="entry name" value="PTrfase/Anion_transptr"/>
</dbReference>
<reference evidence="17 18" key="1">
    <citation type="journal article" date="2014" name="Genome Announc.">
        <title>Draft Genome Sequence of Kocuria palustris PEL.</title>
        <authorList>
            <person name="Sharma G."/>
            <person name="Khatri I."/>
            <person name="Subramanian S."/>
        </authorList>
    </citation>
    <scope>NUCLEOTIDE SEQUENCE [LARGE SCALE GENOMIC DNA]</scope>
    <source>
        <strain evidence="17 18">PEL</strain>
    </source>
</reference>
<accession>M2YG94</accession>
<dbReference type="CDD" id="cd00211">
    <property type="entry name" value="PTS_IIA_fru"/>
    <property type="match status" value="1"/>
</dbReference>
<dbReference type="GO" id="GO:0090563">
    <property type="term" value="F:protein-phosphocysteine-sugar phosphotransferase activity"/>
    <property type="evidence" value="ECO:0007669"/>
    <property type="project" value="TreeGrafter"/>
</dbReference>
<comment type="caution">
    <text evidence="17">The sequence shown here is derived from an EMBL/GenBank/DDBJ whole genome shotgun (WGS) entry which is preliminary data.</text>
</comment>
<evidence type="ECO:0000256" key="4">
    <source>
        <dbReference type="ARBA" id="ARBA00022553"/>
    </source>
</evidence>
<feature type="domain" description="PTS EIIC type-2" evidence="16">
    <location>
        <begin position="342"/>
        <end position="705"/>
    </location>
</feature>
<dbReference type="NCBIfam" id="TIGR00829">
    <property type="entry name" value="FRU"/>
    <property type="match status" value="1"/>
</dbReference>
<feature type="transmembrane region" description="Helical" evidence="13">
    <location>
        <begin position="675"/>
        <end position="695"/>
    </location>
</feature>
<dbReference type="Pfam" id="PF00359">
    <property type="entry name" value="PTS_EIIA_2"/>
    <property type="match status" value="1"/>
</dbReference>
<evidence type="ECO:0000313" key="18">
    <source>
        <dbReference type="Proteomes" id="UP000009877"/>
    </source>
</evidence>
<evidence type="ECO:0000259" key="14">
    <source>
        <dbReference type="PROSITE" id="PS51094"/>
    </source>
</evidence>
<evidence type="ECO:0000256" key="9">
    <source>
        <dbReference type="ARBA" id="ARBA00022777"/>
    </source>
</evidence>
<dbReference type="InterPro" id="IPR036095">
    <property type="entry name" value="PTS_EIIB-like_sf"/>
</dbReference>
<evidence type="ECO:0000313" key="17">
    <source>
        <dbReference type="EMBL" id="EME37550.1"/>
    </source>
</evidence>
<evidence type="ECO:0000256" key="5">
    <source>
        <dbReference type="ARBA" id="ARBA00022597"/>
    </source>
</evidence>
<dbReference type="InterPro" id="IPR002178">
    <property type="entry name" value="PTS_EIIA_type-2_dom"/>
</dbReference>
<evidence type="ECO:0000256" key="1">
    <source>
        <dbReference type="ARBA" id="ARBA00004429"/>
    </source>
</evidence>
<dbReference type="EMBL" id="ANHZ02000003">
    <property type="protein sequence ID" value="EME37550.1"/>
    <property type="molecule type" value="Genomic_DNA"/>
</dbReference>
<dbReference type="InterPro" id="IPR013011">
    <property type="entry name" value="PTS_EIIB_2"/>
</dbReference>
<dbReference type="InterPro" id="IPR006327">
    <property type="entry name" value="PTS_IIC_fruc"/>
</dbReference>
<feature type="transmembrane region" description="Helical" evidence="13">
    <location>
        <begin position="535"/>
        <end position="554"/>
    </location>
</feature>
<dbReference type="PROSITE" id="PS51104">
    <property type="entry name" value="PTS_EIIC_TYPE_2"/>
    <property type="match status" value="1"/>
</dbReference>
<evidence type="ECO:0000259" key="16">
    <source>
        <dbReference type="PROSITE" id="PS51104"/>
    </source>
</evidence>
<dbReference type="Pfam" id="PF02378">
    <property type="entry name" value="PTS_EIIC"/>
    <property type="match status" value="1"/>
</dbReference>
<feature type="transmembrane region" description="Helical" evidence="13">
    <location>
        <begin position="574"/>
        <end position="593"/>
    </location>
</feature>
<dbReference type="PANTHER" id="PTHR30505:SF0">
    <property type="entry name" value="FRUCTOSE-LIKE PTS SYSTEM EIIBC COMPONENT-RELATED"/>
    <property type="match status" value="1"/>
</dbReference>
<dbReference type="InterPro" id="IPR050864">
    <property type="entry name" value="Bacterial_PTS_Sugar_Transport"/>
</dbReference>
<feature type="transmembrane region" description="Helical" evidence="13">
    <location>
        <begin position="407"/>
        <end position="436"/>
    </location>
</feature>
<feature type="compositionally biased region" description="Polar residues" evidence="12">
    <location>
        <begin position="169"/>
        <end position="178"/>
    </location>
</feature>
<name>M2YG94_9MICC</name>
<dbReference type="PROSITE" id="PS51094">
    <property type="entry name" value="PTS_EIIA_TYPE_2"/>
    <property type="match status" value="1"/>
</dbReference>
<evidence type="ECO:0000259" key="15">
    <source>
        <dbReference type="PROSITE" id="PS51099"/>
    </source>
</evidence>
<dbReference type="Pfam" id="PF02302">
    <property type="entry name" value="PTS_IIB"/>
    <property type="match status" value="1"/>
</dbReference>
<keyword evidence="9" id="KW-0418">Kinase</keyword>
<protein>
    <submittedName>
        <fullName evidence="17">PTS system, fructose-specific IIA component</fullName>
    </submittedName>
</protein>
<feature type="transmembrane region" description="Helical" evidence="13">
    <location>
        <begin position="350"/>
        <end position="370"/>
    </location>
</feature>
<feature type="transmembrane region" description="Helical" evidence="13">
    <location>
        <begin position="448"/>
        <end position="478"/>
    </location>
</feature>
<dbReference type="InterPro" id="IPR003353">
    <property type="entry name" value="PTS_IIB_fruc"/>
</dbReference>
<feature type="domain" description="PTS EIIB type-2" evidence="15">
    <location>
        <begin position="213"/>
        <end position="308"/>
    </location>
</feature>
<organism evidence="17 18">
    <name type="scientific">Kocuria palustris PEL</name>
    <dbReference type="NCBI Taxonomy" id="1236550"/>
    <lineage>
        <taxon>Bacteria</taxon>
        <taxon>Bacillati</taxon>
        <taxon>Actinomycetota</taxon>
        <taxon>Actinomycetes</taxon>
        <taxon>Micrococcales</taxon>
        <taxon>Micrococcaceae</taxon>
        <taxon>Kocuria</taxon>
    </lineage>
</organism>
<keyword evidence="11 13" id="KW-0472">Membrane</keyword>
<dbReference type="AlphaFoldDB" id="M2YG94"/>
<dbReference type="PANTHER" id="PTHR30505">
    <property type="entry name" value="FRUCTOSE-LIKE PERMEASE"/>
    <property type="match status" value="1"/>
</dbReference>
<keyword evidence="2" id="KW-0813">Transport</keyword>
<proteinExistence type="predicted"/>
<dbReference type="STRING" id="71999.KPaMU14_01245"/>
<dbReference type="InterPro" id="IPR013014">
    <property type="entry name" value="PTS_EIIC_2"/>
</dbReference>
<feature type="transmembrane region" description="Helical" evidence="13">
    <location>
        <begin position="490"/>
        <end position="523"/>
    </location>
</feature>
<dbReference type="GO" id="GO:0016301">
    <property type="term" value="F:kinase activity"/>
    <property type="evidence" value="ECO:0007669"/>
    <property type="project" value="UniProtKB-KW"/>
</dbReference>
<dbReference type="CDD" id="cd05569">
    <property type="entry name" value="PTS_IIB_fructose"/>
    <property type="match status" value="1"/>
</dbReference>
<dbReference type="InterPro" id="IPR003501">
    <property type="entry name" value="PTS_EIIB_2/3"/>
</dbReference>
<evidence type="ECO:0000256" key="7">
    <source>
        <dbReference type="ARBA" id="ARBA00022683"/>
    </source>
</evidence>
<dbReference type="Gene3D" id="3.40.930.10">
    <property type="entry name" value="Mannitol-specific EII, Chain A"/>
    <property type="match status" value="1"/>
</dbReference>
<feature type="compositionally biased region" description="Gly residues" evidence="12">
    <location>
        <begin position="318"/>
        <end position="335"/>
    </location>
</feature>
<evidence type="ECO:0000256" key="13">
    <source>
        <dbReference type="SAM" id="Phobius"/>
    </source>
</evidence>
<dbReference type="SUPFAM" id="SSF52794">
    <property type="entry name" value="PTS system IIB component-like"/>
    <property type="match status" value="1"/>
</dbReference>
<keyword evidence="3" id="KW-1003">Cell membrane</keyword>
<dbReference type="GO" id="GO:0022877">
    <property type="term" value="F:protein-N(PI)-phosphohistidine-fructose phosphotransferase system transporter activity"/>
    <property type="evidence" value="ECO:0007669"/>
    <property type="project" value="InterPro"/>
</dbReference>
<dbReference type="PROSITE" id="PS51099">
    <property type="entry name" value="PTS_EIIB_TYPE_2"/>
    <property type="match status" value="1"/>
</dbReference>
<evidence type="ECO:0000256" key="10">
    <source>
        <dbReference type="ARBA" id="ARBA00022989"/>
    </source>
</evidence>
<keyword evidence="4" id="KW-0597">Phosphoprotein</keyword>
<dbReference type="NCBIfam" id="TIGR01427">
    <property type="entry name" value="PTS_IIC_fructo"/>
    <property type="match status" value="1"/>
</dbReference>
<feature type="region of interest" description="Disordered" evidence="12">
    <location>
        <begin position="157"/>
        <end position="180"/>
    </location>
</feature>
<evidence type="ECO:0000256" key="3">
    <source>
        <dbReference type="ARBA" id="ARBA00022475"/>
    </source>
</evidence>
<gene>
    <name evidence="17" type="ORF">C884_01601</name>
</gene>
<evidence type="ECO:0000256" key="6">
    <source>
        <dbReference type="ARBA" id="ARBA00022679"/>
    </source>
</evidence>
<dbReference type="GO" id="GO:0005351">
    <property type="term" value="F:carbohydrate:proton symporter activity"/>
    <property type="evidence" value="ECO:0007669"/>
    <property type="project" value="InterPro"/>
</dbReference>
<evidence type="ECO:0000256" key="11">
    <source>
        <dbReference type="ARBA" id="ARBA00023136"/>
    </source>
</evidence>
<keyword evidence="5" id="KW-0762">Sugar transport</keyword>
<keyword evidence="8 13" id="KW-0812">Transmembrane</keyword>
<evidence type="ECO:0000256" key="12">
    <source>
        <dbReference type="SAM" id="MobiDB-lite"/>
    </source>
</evidence>
<dbReference type="Gene3D" id="3.40.50.2300">
    <property type="match status" value="1"/>
</dbReference>